<evidence type="ECO:0000256" key="1">
    <source>
        <dbReference type="ARBA" id="ARBA00004245"/>
    </source>
</evidence>
<dbReference type="InterPro" id="IPR048491">
    <property type="entry name" value="XMAP215_CLASP_TOG"/>
</dbReference>
<accession>S7XSD8</accession>
<gene>
    <name evidence="6" type="ORF">SLOPH_1821</name>
</gene>
<dbReference type="Proteomes" id="UP000014978">
    <property type="component" value="Unassembled WGS sequence"/>
</dbReference>
<evidence type="ECO:0000256" key="4">
    <source>
        <dbReference type="SAM" id="MobiDB-lite"/>
    </source>
</evidence>
<name>S7XSD8_SPRLO</name>
<dbReference type="OMA" id="TEEIMIM"/>
<feature type="domain" description="TOG" evidence="5">
    <location>
        <begin position="273"/>
        <end position="480"/>
    </location>
</feature>
<reference evidence="7" key="1">
    <citation type="journal article" date="2013" name="PLoS Genet.">
        <title>The genome of Spraguea lophii and the basis of host-microsporidian interactions.</title>
        <authorList>
            <person name="Campbell S.E."/>
            <person name="Williams T.A."/>
            <person name="Yousuf A."/>
            <person name="Soanes D.M."/>
            <person name="Paszkiewicz K.H."/>
            <person name="Williams B.A.P."/>
        </authorList>
    </citation>
    <scope>NUCLEOTIDE SEQUENCE [LARGE SCALE GENOMIC DNA]</scope>
    <source>
        <strain evidence="7">42_110</strain>
    </source>
</reference>
<comment type="caution">
    <text evidence="6">The sequence shown here is derived from an EMBL/GenBank/DDBJ whole genome shotgun (WGS) entry which is preliminary data.</text>
</comment>
<protein>
    <recommendedName>
        <fullName evidence="5">TOG domain-containing protein</fullName>
    </recommendedName>
</protein>
<evidence type="ECO:0000256" key="2">
    <source>
        <dbReference type="ARBA" id="ARBA00022490"/>
    </source>
</evidence>
<evidence type="ECO:0000259" key="5">
    <source>
        <dbReference type="SMART" id="SM01349"/>
    </source>
</evidence>
<keyword evidence="3" id="KW-0206">Cytoskeleton</keyword>
<dbReference type="GO" id="GO:0015631">
    <property type="term" value="F:tubulin binding"/>
    <property type="evidence" value="ECO:0007669"/>
    <property type="project" value="InterPro"/>
</dbReference>
<dbReference type="SUPFAM" id="SSF48371">
    <property type="entry name" value="ARM repeat"/>
    <property type="match status" value="1"/>
</dbReference>
<dbReference type="STRING" id="1358809.S7XSD8"/>
<proteinExistence type="predicted"/>
<feature type="domain" description="TOG" evidence="5">
    <location>
        <begin position="3"/>
        <end position="200"/>
    </location>
</feature>
<dbReference type="AlphaFoldDB" id="S7XSD8"/>
<evidence type="ECO:0000313" key="7">
    <source>
        <dbReference type="Proteomes" id="UP000014978"/>
    </source>
</evidence>
<feature type="compositionally biased region" description="Low complexity" evidence="4">
    <location>
        <begin position="206"/>
        <end position="223"/>
    </location>
</feature>
<evidence type="ECO:0000313" key="6">
    <source>
        <dbReference type="EMBL" id="EPR78828.1"/>
    </source>
</evidence>
<evidence type="ECO:0000256" key="3">
    <source>
        <dbReference type="ARBA" id="ARBA00023212"/>
    </source>
</evidence>
<comment type="subcellular location">
    <subcellularLocation>
        <location evidence="1">Cytoplasm</location>
        <location evidence="1">Cytoskeleton</location>
    </subcellularLocation>
</comment>
<dbReference type="GO" id="GO:0005856">
    <property type="term" value="C:cytoskeleton"/>
    <property type="evidence" value="ECO:0007669"/>
    <property type="project" value="UniProtKB-SubCell"/>
</dbReference>
<feature type="region of interest" description="Disordered" evidence="4">
    <location>
        <begin position="197"/>
        <end position="223"/>
    </location>
</feature>
<dbReference type="HOGENOM" id="CLU_331673_0_0_1"/>
<keyword evidence="2" id="KW-0963">Cytoplasm</keyword>
<dbReference type="InterPro" id="IPR034085">
    <property type="entry name" value="TOG"/>
</dbReference>
<organism evidence="6 7">
    <name type="scientific">Spraguea lophii (strain 42_110)</name>
    <name type="common">Microsporidian parasite</name>
    <dbReference type="NCBI Taxonomy" id="1358809"/>
    <lineage>
        <taxon>Eukaryota</taxon>
        <taxon>Fungi</taxon>
        <taxon>Fungi incertae sedis</taxon>
        <taxon>Microsporidia</taxon>
        <taxon>Spragueidae</taxon>
        <taxon>Spraguea</taxon>
    </lineage>
</organism>
<dbReference type="Pfam" id="PF21041">
    <property type="entry name" value="XMAP215_CLASP_TOG"/>
    <property type="match status" value="1"/>
</dbReference>
<dbReference type="InParanoid" id="S7XSD8"/>
<dbReference type="InterPro" id="IPR011989">
    <property type="entry name" value="ARM-like"/>
</dbReference>
<dbReference type="SMART" id="SM01349">
    <property type="entry name" value="TOG"/>
    <property type="match status" value="2"/>
</dbReference>
<sequence length="864" mass="101733">MQQFEGLSIEEPLKLLLLNKDWKERKEGYIQLRTLWENNPDGYHILIPILLKESAVPALEAAIDCLICINKPIPQLLGFISNIKIKDKIKQHTIKYYSKFVNDINKILISKNIKNIVAMLETLIDIIAYNTYDIDEEIKNKLCILLQHQDKKVRSKTIEFIVQMYKKEGDSIFSYLEGIKPIVKKEIEEEINKIKDNTDNTRDDTVNSNIDNNNTYNNTDNNNTDITSNIVNNNIHTNHDNDNTDKFIIEEKKPSPSSKVFPKNDISIKSIDNHINKNKIDIPGEMYPDIQLLTSDNWKERVGVLEKIKELTMKYKLTEEIMIMVSKRLSDINIQALALSVEILKLNSNDISNNLKRNIIILLITRLKEKKASLIESILELMLLMDTEMDIISNHLKDKNPEIRKNLIIFLRRMNTSDVLENVKICLNDQIGAVRELAMEYFAEKIIKNENNRKYINGVDDIKIKRINKIIESKRNNLKIENKIEIKKCVNDGSKVIDLKMENKITNRNNDKTTMKSKMNNERTPVRNKMNNDKPLIRNNDRTPIKNKRKIIIDGNIDEYKNIIFRMDDCNKIKSMFYEKYSFLKEREWNKRLEGINHNIEEMKEESINDIIIFIYAHNDSVFQVTQKLYDLINMVKIIESGKNLVFLFLRLLEVRFNDIKLRSKIILFLLELTNEYKNMVLNFILYYIKQKKKGKGFSDGIKILKEILKNITIEDKFIFEKYTGVEKEQIKEIEEIIGSKHDKYNESLEIPQDTNNFITNDSENDKQTNIHANKQTIKSINIEEERKISREAFNKNIFLEINGDREKNGDENNIFTQQFLERIKYGEDIRSLFDSVDKILVSDIILKYFYKDNLTDKYYFNNL</sequence>
<dbReference type="Gene3D" id="1.25.10.10">
    <property type="entry name" value="Leucine-rich Repeat Variant"/>
    <property type="match status" value="2"/>
</dbReference>
<keyword evidence="7" id="KW-1185">Reference proteome</keyword>
<dbReference type="EMBL" id="ATCN01000541">
    <property type="protein sequence ID" value="EPR78828.1"/>
    <property type="molecule type" value="Genomic_DNA"/>
</dbReference>
<dbReference type="VEuPathDB" id="MicrosporidiaDB:SLOPH_1821"/>
<feature type="non-terminal residue" evidence="6">
    <location>
        <position position="864"/>
    </location>
</feature>
<dbReference type="OrthoDB" id="2195721at2759"/>
<dbReference type="InterPro" id="IPR016024">
    <property type="entry name" value="ARM-type_fold"/>
</dbReference>